<dbReference type="PANTHER" id="PTHR10628">
    <property type="entry name" value="SIALIDASE"/>
    <property type="match status" value="1"/>
</dbReference>
<dbReference type="Proteomes" id="UP000287239">
    <property type="component" value="Unassembled WGS sequence"/>
</dbReference>
<dbReference type="AlphaFoldDB" id="A0A429ZVR3"/>
<dbReference type="InterPro" id="IPR023364">
    <property type="entry name" value="Trans_sialidase_dom3"/>
</dbReference>
<dbReference type="InterPro" id="IPR036278">
    <property type="entry name" value="Sialidase_sf"/>
</dbReference>
<dbReference type="GO" id="GO:0009313">
    <property type="term" value="P:oligosaccharide catabolic process"/>
    <property type="evidence" value="ECO:0007669"/>
    <property type="project" value="TreeGrafter"/>
</dbReference>
<evidence type="ECO:0000313" key="9">
    <source>
        <dbReference type="EMBL" id="RST97853.1"/>
    </source>
</evidence>
<protein>
    <recommendedName>
        <fullName evidence="3">exo-alpha-sialidase</fullName>
        <ecNumber evidence="3">3.2.1.18</ecNumber>
    </recommendedName>
</protein>
<dbReference type="SUPFAM" id="SSF50939">
    <property type="entry name" value="Sialidases"/>
    <property type="match status" value="1"/>
</dbReference>
<keyword evidence="5" id="KW-0677">Repeat</keyword>
<accession>A0A429ZVR3</accession>
<evidence type="ECO:0000256" key="6">
    <source>
        <dbReference type="ARBA" id="ARBA00022801"/>
    </source>
</evidence>
<dbReference type="InterPro" id="IPR013320">
    <property type="entry name" value="ConA-like_dom_sf"/>
</dbReference>
<keyword evidence="4" id="KW-0732">Signal</keyword>
<keyword evidence="7" id="KW-0326">Glycosidase</keyword>
<dbReference type="GeneID" id="98566880"/>
<dbReference type="Gene3D" id="2.60.120.200">
    <property type="match status" value="2"/>
</dbReference>
<dbReference type="Pfam" id="PF02368">
    <property type="entry name" value="Big_2"/>
    <property type="match status" value="1"/>
</dbReference>
<organism evidence="9 10">
    <name type="scientific">Vagococcus salmoninarum</name>
    <dbReference type="NCBI Taxonomy" id="2739"/>
    <lineage>
        <taxon>Bacteria</taxon>
        <taxon>Bacillati</taxon>
        <taxon>Bacillota</taxon>
        <taxon>Bacilli</taxon>
        <taxon>Lactobacillales</taxon>
        <taxon>Enterococcaceae</taxon>
        <taxon>Vagococcus</taxon>
    </lineage>
</organism>
<dbReference type="InterPro" id="IPR011040">
    <property type="entry name" value="Sialidase"/>
</dbReference>
<evidence type="ECO:0000313" key="10">
    <source>
        <dbReference type="Proteomes" id="UP000287239"/>
    </source>
</evidence>
<dbReference type="Pfam" id="PF02973">
    <property type="entry name" value="Sialidase"/>
    <property type="match status" value="1"/>
</dbReference>
<name>A0A429ZVR3_9ENTE</name>
<keyword evidence="10" id="KW-1185">Reference proteome</keyword>
<dbReference type="RefSeq" id="WP_126777974.1">
    <property type="nucleotide sequence ID" value="NZ_NGJU01000001.1"/>
</dbReference>
<dbReference type="Pfam" id="PF13088">
    <property type="entry name" value="BNR_2"/>
    <property type="match status" value="1"/>
</dbReference>
<dbReference type="GO" id="GO:0006689">
    <property type="term" value="P:ganglioside catabolic process"/>
    <property type="evidence" value="ECO:0007669"/>
    <property type="project" value="TreeGrafter"/>
</dbReference>
<evidence type="ECO:0000256" key="7">
    <source>
        <dbReference type="ARBA" id="ARBA00023295"/>
    </source>
</evidence>
<dbReference type="SMART" id="SM00635">
    <property type="entry name" value="BID_2"/>
    <property type="match status" value="1"/>
</dbReference>
<dbReference type="PANTHER" id="PTHR10628:SF30">
    <property type="entry name" value="EXO-ALPHA-SIALIDASE"/>
    <property type="match status" value="1"/>
</dbReference>
<dbReference type="EMBL" id="NGJU01000001">
    <property type="protein sequence ID" value="RST97853.1"/>
    <property type="molecule type" value="Genomic_DNA"/>
</dbReference>
<evidence type="ECO:0000256" key="4">
    <source>
        <dbReference type="ARBA" id="ARBA00022729"/>
    </source>
</evidence>
<dbReference type="OrthoDB" id="7294637at2"/>
<reference evidence="9 10" key="1">
    <citation type="submission" date="2017-05" db="EMBL/GenBank/DDBJ databases">
        <title>Vagococcus spp. assemblies.</title>
        <authorList>
            <person name="Gulvik C.A."/>
        </authorList>
    </citation>
    <scope>NUCLEOTIDE SEQUENCE [LARGE SCALE GENOMIC DNA]</scope>
    <source>
        <strain evidence="9 10">NCFB 2777</strain>
    </source>
</reference>
<evidence type="ECO:0000256" key="2">
    <source>
        <dbReference type="ARBA" id="ARBA00009348"/>
    </source>
</evidence>
<dbReference type="GO" id="GO:0004308">
    <property type="term" value="F:exo-alpha-sialidase activity"/>
    <property type="evidence" value="ECO:0007669"/>
    <property type="project" value="UniProtKB-EC"/>
</dbReference>
<keyword evidence="6" id="KW-0378">Hydrolase</keyword>
<proteinExistence type="inferred from homology"/>
<evidence type="ECO:0000259" key="8">
    <source>
        <dbReference type="SMART" id="SM00635"/>
    </source>
</evidence>
<comment type="catalytic activity">
    <reaction evidence="1">
        <text>Hydrolysis of alpha-(2-&gt;3)-, alpha-(2-&gt;6)-, alpha-(2-&gt;8)- glycosidic linkages of terminal sialic acid residues in oligosaccharides, glycoproteins, glycolipids, colominic acid and synthetic substrates.</text>
        <dbReference type="EC" id="3.2.1.18"/>
    </reaction>
</comment>
<dbReference type="Gene3D" id="2.40.220.10">
    <property type="entry name" value="Intramolecular Trans-sialidase, Domain 3"/>
    <property type="match status" value="1"/>
</dbReference>
<dbReference type="InterPro" id="IPR008964">
    <property type="entry name" value="Invasin/intimin_cell_adhesion"/>
</dbReference>
<gene>
    <name evidence="9" type="ORF">CBF35_00745</name>
</gene>
<evidence type="ECO:0000256" key="3">
    <source>
        <dbReference type="ARBA" id="ARBA00012733"/>
    </source>
</evidence>
<dbReference type="GO" id="GO:0016020">
    <property type="term" value="C:membrane"/>
    <property type="evidence" value="ECO:0007669"/>
    <property type="project" value="TreeGrafter"/>
</dbReference>
<dbReference type="InterPro" id="IPR004124">
    <property type="entry name" value="Glyco_hydro_33_N"/>
</dbReference>
<dbReference type="EC" id="3.2.1.18" evidence="3"/>
<dbReference type="InterPro" id="IPR026856">
    <property type="entry name" value="Sialidase_fam"/>
</dbReference>
<dbReference type="SUPFAM" id="SSF49899">
    <property type="entry name" value="Concanavalin A-like lectins/glucanases"/>
    <property type="match status" value="2"/>
</dbReference>
<comment type="similarity">
    <text evidence="2">Belongs to the glycosyl hydrolase 33 family.</text>
</comment>
<dbReference type="SUPFAM" id="SSF49373">
    <property type="entry name" value="Invasin/intimin cell-adhesion fragments"/>
    <property type="match status" value="1"/>
</dbReference>
<dbReference type="Gene3D" id="2.60.40.1080">
    <property type="match status" value="1"/>
</dbReference>
<sequence>MKKQVYQSLKVCGGFLAVSIFFLGLTGSLAEASSTLEELQDKAEVSYHFEEAEGYFDGTKTLDKSADLAKIKDLTEGTIILRAKFTGTPDPTSMYALLGLGNEAQDANKQIVLGSALDPFAARFEFGDKLSSSAMRSKPFSDNKWHTLAYTAGEDYVSVSVDGESGKTGADGFYQDEKWKGFLSRGQELTTFSIGGFTSLNNNKYPYANWVGEIDFVTITSEVVPPGEADQLTGSLVNDFEIILGNTSVATPEIIGSEVGEITFKGEPTEAVTAQLAPGIKDNDLFTIENNVLKTRTVLKPFTSYTVLVSTDAASSEDTYFTIKTLGDTSGTLLEITEKTSITKPISYPALVAPTSTLTDITIKAQFVQKVSGIGSLISFSNQSAGNEHFHLYANGSSIGYELRGLKGSGDLTASSPTIRSNGLNTVAFKADSSDQTFKLFANGKLVNTKKLTVETYRMLKDLSNGVNAVTIGGTPRSGNVYPFNGTLLKLEAQGSPVSDQELLDYTNDTPAEENEELVFPHIFEATGANFFRIPALYTLNDGTVMAAIDARFGGAADSPNNLDTAINFLDPKTNTWGEATMPLHFDDYTDDPGYVSNSASFIDPVIIQDDQDKIYMAVDAFPAGFGYPNAVAGSGMKTVDGEKVLGLTKKGNDVKKWANFDHYVKDGVVYTAENTKTDYTVDAEFNLSKAGEALYVDQKKPNGTLSGKKVKMNVFYADADFKVYGTSYFVMVTSEDGGKTWSKPINMNYLKREEDRFWGTGPGRGHRVKVGEYANRIIMPTYDSQDGERVSTIYSDDHGKTWKRGQRTTMASTNSPGKASESQLIELPDGTLRLFARGNTGLIGYGDSFDGGESFEPMRQDSGLAYSGNVMISAINYEGLIDGKKALILSAPEGSGRNNGIIRIGLINEPTESHGEYTIDWKYKYAVNKGGFVYSSLTQLPNGKIALLWENDPNTKPAIYTEYTLEELKSGKSSVTSFTVENPTELVSGGLIKGKLQLKSQIVPELSDLTNSQLTISYPESTHEAAALQYESFDKATNTLIFTGQLPVTTKNLKYEISLAKTNQIFTYGGPFTGIASDLISGEVTVEAEPSDIPVSELGLDVGVLTTLKKGKNLPLGVTVSPENATDQQITWVIEKPEIVEVSADGVLKGLKAGMSRVTAVSHNGKEASVVIRVTK</sequence>
<dbReference type="GO" id="GO:0005737">
    <property type="term" value="C:cytoplasm"/>
    <property type="evidence" value="ECO:0007669"/>
    <property type="project" value="TreeGrafter"/>
</dbReference>
<dbReference type="Gene3D" id="2.120.10.10">
    <property type="match status" value="1"/>
</dbReference>
<dbReference type="InterPro" id="IPR003343">
    <property type="entry name" value="Big_2"/>
</dbReference>
<dbReference type="CDD" id="cd15482">
    <property type="entry name" value="Sialidase_non-viral"/>
    <property type="match status" value="1"/>
</dbReference>
<comment type="caution">
    <text evidence="9">The sequence shown here is derived from an EMBL/GenBank/DDBJ whole genome shotgun (WGS) entry which is preliminary data.</text>
</comment>
<feature type="domain" description="BIG2" evidence="8">
    <location>
        <begin position="1095"/>
        <end position="1173"/>
    </location>
</feature>
<evidence type="ECO:0000256" key="1">
    <source>
        <dbReference type="ARBA" id="ARBA00000427"/>
    </source>
</evidence>
<evidence type="ECO:0000256" key="5">
    <source>
        <dbReference type="ARBA" id="ARBA00022737"/>
    </source>
</evidence>